<dbReference type="Pfam" id="PF04773">
    <property type="entry name" value="FecR"/>
    <property type="match status" value="1"/>
</dbReference>
<evidence type="ECO:0000259" key="2">
    <source>
        <dbReference type="Pfam" id="PF04773"/>
    </source>
</evidence>
<dbReference type="PIRSF" id="PIRSF018266">
    <property type="entry name" value="FecR"/>
    <property type="match status" value="1"/>
</dbReference>
<dbReference type="PANTHER" id="PTHR30273:SF2">
    <property type="entry name" value="PROTEIN FECR"/>
    <property type="match status" value="1"/>
</dbReference>
<organism evidence="4 5">
    <name type="scientific">Candidatus Cryptobacteroides intestinavium</name>
    <dbReference type="NCBI Taxonomy" id="2840766"/>
    <lineage>
        <taxon>Bacteria</taxon>
        <taxon>Pseudomonadati</taxon>
        <taxon>Bacteroidota</taxon>
        <taxon>Bacteroidia</taxon>
        <taxon>Bacteroidales</taxon>
        <taxon>Candidatus Cryptobacteroides</taxon>
    </lineage>
</organism>
<dbReference type="Pfam" id="PF16344">
    <property type="entry name" value="FecR_C"/>
    <property type="match status" value="1"/>
</dbReference>
<comment type="caution">
    <text evidence="4">The sequence shown here is derived from an EMBL/GenBank/DDBJ whole genome shotgun (WGS) entry which is preliminary data.</text>
</comment>
<dbReference type="PANTHER" id="PTHR30273">
    <property type="entry name" value="PERIPLASMIC SIGNAL SENSOR AND SIGMA FACTOR ACTIVATOR FECR-RELATED"/>
    <property type="match status" value="1"/>
</dbReference>
<dbReference type="InterPro" id="IPR012373">
    <property type="entry name" value="Ferrdict_sens_TM"/>
</dbReference>
<dbReference type="Gene3D" id="3.55.50.30">
    <property type="match status" value="1"/>
</dbReference>
<dbReference type="GO" id="GO:0016989">
    <property type="term" value="F:sigma factor antagonist activity"/>
    <property type="evidence" value="ECO:0007669"/>
    <property type="project" value="TreeGrafter"/>
</dbReference>
<evidence type="ECO:0000256" key="1">
    <source>
        <dbReference type="SAM" id="Phobius"/>
    </source>
</evidence>
<keyword evidence="1" id="KW-1133">Transmembrane helix</keyword>
<dbReference type="Gene3D" id="2.60.120.1440">
    <property type="match status" value="1"/>
</dbReference>
<reference evidence="4" key="2">
    <citation type="journal article" date="2021" name="PeerJ">
        <title>Extensive microbial diversity within the chicken gut microbiome revealed by metagenomics and culture.</title>
        <authorList>
            <person name="Gilroy R."/>
            <person name="Ravi A."/>
            <person name="Getino M."/>
            <person name="Pursley I."/>
            <person name="Horton D.L."/>
            <person name="Alikhan N.F."/>
            <person name="Baker D."/>
            <person name="Gharbi K."/>
            <person name="Hall N."/>
            <person name="Watson M."/>
            <person name="Adriaenssens E.M."/>
            <person name="Foster-Nyarko E."/>
            <person name="Jarju S."/>
            <person name="Secka A."/>
            <person name="Antonio M."/>
            <person name="Oren A."/>
            <person name="Chaudhuri R.R."/>
            <person name="La Ragione R."/>
            <person name="Hildebrand F."/>
            <person name="Pallen M.J."/>
        </authorList>
    </citation>
    <scope>NUCLEOTIDE SEQUENCE</scope>
    <source>
        <strain evidence="4">B1-20833</strain>
    </source>
</reference>
<name>A0A9D9ESF6_9BACT</name>
<keyword evidence="1" id="KW-0812">Transmembrane</keyword>
<feature type="domain" description="FecR protein" evidence="2">
    <location>
        <begin position="110"/>
        <end position="206"/>
    </location>
</feature>
<dbReference type="EMBL" id="JADIMI010000026">
    <property type="protein sequence ID" value="MBO8451856.1"/>
    <property type="molecule type" value="Genomic_DNA"/>
</dbReference>
<dbReference type="InterPro" id="IPR032508">
    <property type="entry name" value="FecR_C"/>
</dbReference>
<accession>A0A9D9ESF6</accession>
<sequence>MDRLRKYCEGGLSAEDERMMRDYLTEHGTDADVSECLGEIFDSIGESDAAEGEKAYFKAAAALGIDRPVTRKRHRAVSWFAGIAAALAVLIAGGATALLVDGSRDVEWNEIKVPAGQTRELVLADGTVLQLNAGSRVTYPASFRRCRTREIFAEGEIYAEVAKDPKHLFFINSGDVGVKVLGTKFNFKAYGDSRCVELLLFEGAVEFGIMSGKEIQSGVALKPGDMVQYDRENGDVGIKSFSKNDFRPFSQGGAIHFFDISLEDIVLDLQRIFDVRIVIADPQLAQKRYFAYFANGESLMEILSSLDSEIDIYQKDNIIFLQ</sequence>
<protein>
    <submittedName>
        <fullName evidence="4">FecR domain-containing protein</fullName>
    </submittedName>
</protein>
<reference evidence="4" key="1">
    <citation type="submission" date="2020-10" db="EMBL/GenBank/DDBJ databases">
        <authorList>
            <person name="Gilroy R."/>
        </authorList>
    </citation>
    <scope>NUCLEOTIDE SEQUENCE</scope>
    <source>
        <strain evidence="4">B1-20833</strain>
    </source>
</reference>
<evidence type="ECO:0000313" key="4">
    <source>
        <dbReference type="EMBL" id="MBO8451856.1"/>
    </source>
</evidence>
<evidence type="ECO:0000313" key="5">
    <source>
        <dbReference type="Proteomes" id="UP000823661"/>
    </source>
</evidence>
<dbReference type="Proteomes" id="UP000823661">
    <property type="component" value="Unassembled WGS sequence"/>
</dbReference>
<gene>
    <name evidence="4" type="ORF">IAC06_03090</name>
</gene>
<keyword evidence="1" id="KW-0472">Membrane</keyword>
<feature type="domain" description="Protein FecR C-terminal" evidence="3">
    <location>
        <begin position="256"/>
        <end position="312"/>
    </location>
</feature>
<dbReference type="AlphaFoldDB" id="A0A9D9ESF6"/>
<feature type="transmembrane region" description="Helical" evidence="1">
    <location>
        <begin position="77"/>
        <end position="100"/>
    </location>
</feature>
<proteinExistence type="predicted"/>
<dbReference type="InterPro" id="IPR006860">
    <property type="entry name" value="FecR"/>
</dbReference>
<evidence type="ECO:0000259" key="3">
    <source>
        <dbReference type="Pfam" id="PF16344"/>
    </source>
</evidence>